<evidence type="ECO:0000256" key="2">
    <source>
        <dbReference type="ARBA" id="ARBA00022525"/>
    </source>
</evidence>
<dbReference type="PANTHER" id="PTHR39957">
    <property type="entry name" value="AT09846P1-RELATED"/>
    <property type="match status" value="1"/>
</dbReference>
<dbReference type="EMBL" id="VIIS01001926">
    <property type="protein sequence ID" value="KAF0290862.1"/>
    <property type="molecule type" value="Genomic_DNA"/>
</dbReference>
<dbReference type="Proteomes" id="UP000440578">
    <property type="component" value="Unassembled WGS sequence"/>
</dbReference>
<dbReference type="SMART" id="SM01318">
    <property type="entry name" value="SVWC"/>
    <property type="match status" value="5"/>
</dbReference>
<protein>
    <submittedName>
        <fullName evidence="5">Extracellular matrix protein FRAS1</fullName>
    </submittedName>
</protein>
<sequence length="422" mass="45820">MSRLALLLLVLVAVTAAFKKQGACFSKTLGKKFSNGATWTEPSCIRARCLNGRISRLPCGLIANKPGCKIVKGDSNAPFPACCPKVECPKPCFSDVLKRLFKNGDKWTEPGCIQGVCNDGEIGRLPCPLIKPGPGCVLVKGDPNAPYPGCCLSFKCPKPGQCYSKGLDKFFDSGAEWTEPPCQRNRCEDGKVVGVPCGRPAVGPFCRLVKGKPGAPYPKCCPSTVCRCYSKALKKFFNDGDVWTEPPCTRAKCEKGNVVALGCPLQAGDKCVRVEGKPGAKYPKCCPKITCAKEDQCFSKALKKIFDDGAKWTEPKCTEAQCSKGDIIRKACPLIRPAPGCTVVEGRPGASYPGCCPRVVCKLRLRCYSKIRGKYYNDGQTWRETLCERATCVRGKIVRKIQSQCPNICMGNGKNQCFPAKH</sequence>
<feature type="chain" id="PRO_5025537881" evidence="3">
    <location>
        <begin position="18"/>
        <end position="422"/>
    </location>
</feature>
<evidence type="ECO:0000313" key="5">
    <source>
        <dbReference type="EMBL" id="KAF0290862.1"/>
    </source>
</evidence>
<evidence type="ECO:0000256" key="1">
    <source>
        <dbReference type="ARBA" id="ARBA00004613"/>
    </source>
</evidence>
<name>A0A6A4VK32_AMPAM</name>
<evidence type="ECO:0000259" key="4">
    <source>
        <dbReference type="SMART" id="SM01318"/>
    </source>
</evidence>
<dbReference type="GO" id="GO:0005576">
    <property type="term" value="C:extracellular region"/>
    <property type="evidence" value="ECO:0007669"/>
    <property type="project" value="UniProtKB-SubCell"/>
</dbReference>
<keyword evidence="2" id="KW-0964">Secreted</keyword>
<organism evidence="5 6">
    <name type="scientific">Amphibalanus amphitrite</name>
    <name type="common">Striped barnacle</name>
    <name type="synonym">Balanus amphitrite</name>
    <dbReference type="NCBI Taxonomy" id="1232801"/>
    <lineage>
        <taxon>Eukaryota</taxon>
        <taxon>Metazoa</taxon>
        <taxon>Ecdysozoa</taxon>
        <taxon>Arthropoda</taxon>
        <taxon>Crustacea</taxon>
        <taxon>Multicrustacea</taxon>
        <taxon>Cirripedia</taxon>
        <taxon>Thoracica</taxon>
        <taxon>Thoracicalcarea</taxon>
        <taxon>Balanomorpha</taxon>
        <taxon>Balanoidea</taxon>
        <taxon>Balanidae</taxon>
        <taxon>Amphibalaninae</taxon>
        <taxon>Amphibalanus</taxon>
    </lineage>
</organism>
<comment type="subcellular location">
    <subcellularLocation>
        <location evidence="1">Secreted</location>
    </subcellularLocation>
</comment>
<comment type="caution">
    <text evidence="5">The sequence shown here is derived from an EMBL/GenBank/DDBJ whole genome shotgun (WGS) entry which is preliminary data.</text>
</comment>
<feature type="domain" description="Single" evidence="4">
    <location>
        <begin position="162"/>
        <end position="226"/>
    </location>
</feature>
<dbReference type="InterPro" id="IPR053308">
    <property type="entry name" value="Vago-like"/>
</dbReference>
<dbReference type="InterPro" id="IPR029277">
    <property type="entry name" value="SVWC_dom"/>
</dbReference>
<reference evidence="5 6" key="1">
    <citation type="submission" date="2019-07" db="EMBL/GenBank/DDBJ databases">
        <title>Draft genome assembly of a fouling barnacle, Amphibalanus amphitrite (Darwin, 1854): The first reference genome for Thecostraca.</title>
        <authorList>
            <person name="Kim W."/>
        </authorList>
    </citation>
    <scope>NUCLEOTIDE SEQUENCE [LARGE SCALE GENOMIC DNA]</scope>
    <source>
        <strain evidence="5">SNU_AA5</strain>
        <tissue evidence="5">Soma without cirri and trophi</tissue>
    </source>
</reference>
<feature type="domain" description="Single" evidence="4">
    <location>
        <begin position="24"/>
        <end position="88"/>
    </location>
</feature>
<dbReference type="PANTHER" id="PTHR39957:SF1">
    <property type="entry name" value="AT09846P1-RELATED"/>
    <property type="match status" value="1"/>
</dbReference>
<gene>
    <name evidence="5" type="primary">Fras1_0</name>
    <name evidence="5" type="ORF">FJT64_010961</name>
</gene>
<evidence type="ECO:0000256" key="3">
    <source>
        <dbReference type="SAM" id="SignalP"/>
    </source>
</evidence>
<dbReference type="AlphaFoldDB" id="A0A6A4VK32"/>
<feature type="domain" description="Single" evidence="4">
    <location>
        <begin position="228"/>
        <end position="291"/>
    </location>
</feature>
<dbReference type="OrthoDB" id="7390288at2759"/>
<feature type="signal peptide" evidence="3">
    <location>
        <begin position="1"/>
        <end position="17"/>
    </location>
</feature>
<feature type="domain" description="Single" evidence="4">
    <location>
        <begin position="297"/>
        <end position="361"/>
    </location>
</feature>
<evidence type="ECO:0000313" key="6">
    <source>
        <dbReference type="Proteomes" id="UP000440578"/>
    </source>
</evidence>
<dbReference type="Pfam" id="PF15430">
    <property type="entry name" value="SVWC"/>
    <property type="match status" value="5"/>
</dbReference>
<feature type="domain" description="Single" evidence="4">
    <location>
        <begin position="92"/>
        <end position="156"/>
    </location>
</feature>
<keyword evidence="3" id="KW-0732">Signal</keyword>
<accession>A0A6A4VK32</accession>
<keyword evidence="6" id="KW-1185">Reference proteome</keyword>
<proteinExistence type="predicted"/>